<sequence>MNSRQTILIVDDVEMNRAILDATFSEDYRILEAENGKQAMEFIMEQQDRLAAILLDVVMPVMDGFEVLEEMQKLNLTHKIPVFLITAENSQEVLKRGYELGVVDIIGKPIIPFFIRRRIGNVIRLNNIVNEQDALLREQAQEIRELNSSIIETLSTAIEFRDCESGEHVTRIRDLTMILLHVIKDLDPSCRIEENDLPMIADAAVMHDVGKIAIPDGILNKPGRLTAEEFEIMKTHTVRGCELLDSVPRFHENPVYKYAYDICRHHHERWDGRGYPDGLKGDEISIQAQVVSVADVYDALVSDRVYKKAYPHDTAYEMIRNGECGCFSPLLMEGLSRAKDKMKAFYKREE</sequence>
<evidence type="ECO:0000256" key="2">
    <source>
        <dbReference type="ARBA" id="ARBA00024867"/>
    </source>
</evidence>
<protein>
    <recommendedName>
        <fullName evidence="1">Stage 0 sporulation protein A homolog</fullName>
    </recommendedName>
</protein>
<dbReference type="InterPro" id="IPR001789">
    <property type="entry name" value="Sig_transdc_resp-reg_receiver"/>
</dbReference>
<proteinExistence type="predicted"/>
<dbReference type="Proteomes" id="UP000092574">
    <property type="component" value="Chromosome"/>
</dbReference>
<feature type="domain" description="Response regulatory" evidence="4">
    <location>
        <begin position="6"/>
        <end position="123"/>
    </location>
</feature>
<reference evidence="6" key="1">
    <citation type="submission" date="2017-04" db="EMBL/GenBank/DDBJ databases">
        <title>Complete Genome Sequences of Twelve Strains of a Stable Defined Moderately Diverse Mouse Microbiota 2 (sDMDMm2).</title>
        <authorList>
            <person name="Uchimura Y."/>
            <person name="Wyss M."/>
            <person name="Brugiroux S."/>
            <person name="Limenitakis J.P."/>
            <person name="Stecher B."/>
            <person name="McCoy K.D."/>
            <person name="Macpherson A.J."/>
        </authorList>
    </citation>
    <scope>NUCLEOTIDE SEQUENCE</scope>
    <source>
        <strain evidence="6">YL58</strain>
    </source>
</reference>
<dbReference type="InterPro" id="IPR011006">
    <property type="entry name" value="CheY-like_superfamily"/>
</dbReference>
<dbReference type="PANTHER" id="PTHR45228">
    <property type="entry name" value="CYCLIC DI-GMP PHOSPHODIESTERASE TM_0186-RELATED"/>
    <property type="match status" value="1"/>
</dbReference>
<dbReference type="Pfam" id="PF00072">
    <property type="entry name" value="Response_reg"/>
    <property type="match status" value="1"/>
</dbReference>
<dbReference type="RefSeq" id="WP_065543156.1">
    <property type="nucleotide sequence ID" value="NZ_CP015405.2"/>
</dbReference>
<evidence type="ECO:0000256" key="3">
    <source>
        <dbReference type="PROSITE-ProRule" id="PRU00169"/>
    </source>
</evidence>
<feature type="modified residue" description="4-aspartylphosphate" evidence="3">
    <location>
        <position position="56"/>
    </location>
</feature>
<dbReference type="OrthoDB" id="9804747at2"/>
<evidence type="ECO:0000259" key="4">
    <source>
        <dbReference type="PROSITE" id="PS50110"/>
    </source>
</evidence>
<dbReference type="SUPFAM" id="SSF109604">
    <property type="entry name" value="HD-domain/PDEase-like"/>
    <property type="match status" value="1"/>
</dbReference>
<dbReference type="Gene3D" id="1.10.3210.10">
    <property type="entry name" value="Hypothetical protein af1432"/>
    <property type="match status" value="1"/>
</dbReference>
<dbReference type="Gene3D" id="3.40.50.2300">
    <property type="match status" value="1"/>
</dbReference>
<gene>
    <name evidence="6" type="ORF">A4V09_15330</name>
</gene>
<dbReference type="STRING" id="1796616.A4V09_15330"/>
<comment type="function">
    <text evidence="2">May play the central regulatory role in sporulation. It may be an element of the effector pathway responsible for the activation of sporulation genes in response to nutritional stress. Spo0A may act in concert with spo0H (a sigma factor) to control the expression of some genes that are critical to the sporulation process.</text>
</comment>
<dbReference type="InterPro" id="IPR003607">
    <property type="entry name" value="HD/PDEase_dom"/>
</dbReference>
<dbReference type="PROSITE" id="PS50110">
    <property type="entry name" value="RESPONSE_REGULATORY"/>
    <property type="match status" value="1"/>
</dbReference>
<organism evidence="6 7">
    <name type="scientific">Blautia pseudococcoides</name>
    <dbReference type="NCBI Taxonomy" id="1796616"/>
    <lineage>
        <taxon>Bacteria</taxon>
        <taxon>Bacillati</taxon>
        <taxon>Bacillota</taxon>
        <taxon>Clostridia</taxon>
        <taxon>Lachnospirales</taxon>
        <taxon>Lachnospiraceae</taxon>
        <taxon>Blautia</taxon>
    </lineage>
</organism>
<dbReference type="SMART" id="SM00448">
    <property type="entry name" value="REC"/>
    <property type="match status" value="1"/>
</dbReference>
<keyword evidence="3" id="KW-0597">Phosphoprotein</keyword>
<evidence type="ECO:0000256" key="1">
    <source>
        <dbReference type="ARBA" id="ARBA00018672"/>
    </source>
</evidence>
<dbReference type="Pfam" id="PF13487">
    <property type="entry name" value="HD_5"/>
    <property type="match status" value="1"/>
</dbReference>
<name>A0A1C7IDC1_9FIRM</name>
<keyword evidence="7" id="KW-1185">Reference proteome</keyword>
<dbReference type="AlphaFoldDB" id="A0A1C7IDC1"/>
<evidence type="ECO:0000313" key="6">
    <source>
        <dbReference type="EMBL" id="ANU77008.1"/>
    </source>
</evidence>
<dbReference type="SUPFAM" id="SSF52172">
    <property type="entry name" value="CheY-like"/>
    <property type="match status" value="1"/>
</dbReference>
<dbReference type="EMBL" id="CP015405">
    <property type="protein sequence ID" value="ANU77008.1"/>
    <property type="molecule type" value="Genomic_DNA"/>
</dbReference>
<dbReference type="CDD" id="cd00077">
    <property type="entry name" value="HDc"/>
    <property type="match status" value="1"/>
</dbReference>
<evidence type="ECO:0000259" key="5">
    <source>
        <dbReference type="PROSITE" id="PS51832"/>
    </source>
</evidence>
<dbReference type="InterPro" id="IPR037522">
    <property type="entry name" value="HD_GYP_dom"/>
</dbReference>
<accession>A0A1C7IDC1</accession>
<dbReference type="InterPro" id="IPR052020">
    <property type="entry name" value="Cyclic_di-GMP/3'3'-cGAMP_PDE"/>
</dbReference>
<dbReference type="KEGG" id="byl:A4V09_15330"/>
<dbReference type="GO" id="GO:0000160">
    <property type="term" value="P:phosphorelay signal transduction system"/>
    <property type="evidence" value="ECO:0007669"/>
    <property type="project" value="InterPro"/>
</dbReference>
<dbReference type="PROSITE" id="PS51832">
    <property type="entry name" value="HD_GYP"/>
    <property type="match status" value="1"/>
</dbReference>
<feature type="domain" description="HD-GYP" evidence="5">
    <location>
        <begin position="143"/>
        <end position="350"/>
    </location>
</feature>
<evidence type="ECO:0000313" key="7">
    <source>
        <dbReference type="Proteomes" id="UP000092574"/>
    </source>
</evidence>